<keyword evidence="4 8" id="KW-0812">Transmembrane</keyword>
<keyword evidence="6 8" id="KW-0472">Membrane</keyword>
<feature type="transmembrane region" description="Helical" evidence="8">
    <location>
        <begin position="40"/>
        <end position="58"/>
    </location>
</feature>
<comment type="caution">
    <text evidence="9">The sequence shown here is derived from an EMBL/GenBank/DDBJ whole genome shotgun (WGS) entry which is preliminary data.</text>
</comment>
<feature type="transmembrane region" description="Helical" evidence="8">
    <location>
        <begin position="503"/>
        <end position="528"/>
    </location>
</feature>
<name>A0ABD0KLI0_9CAEN</name>
<accession>A0ABD0KLI0</accession>
<dbReference type="GO" id="GO:0015141">
    <property type="term" value="F:succinate transmembrane transporter activity"/>
    <property type="evidence" value="ECO:0007669"/>
    <property type="project" value="UniProtKB-ARBA"/>
</dbReference>
<sequence length="663" mass="72254">KDKMAPNWKKSTGPSCTNGRASLAWQSVCSVVGELWLLKAPIMVLVGILGFLPLPLLVEGKEARCAYILMIMATLWLTEALPIPVTALLPVCMFPMAGVLTASDVGHSYFSNTSLLFIGGLVVAIGVEECQLHKRIALMVLRRVGADPKWIMLGLMIPTWFLSMWISNTATASMMIPIVEAVLAQIKAASDLSEIPDSKSESDNSTELDEMTGEKTAFLKDSDHGVKNGVLPENKEKETSLVRLEEGLMPLTVHLEDRKPAVEGRNNIRRTSHKTSEDEDNVSEKGVDEKEMDRKRRLATQHAQLAKGLSLCIAYAGNVGGIATLTGTPPNLVLKGQTDMFFAKYGEESPLTFVVWMALGFPLALLLLAITWLWLVLMFLRGCCSHTDERQKEAVTATIQQEYKKLGKITFAEIETLVLFILLALMWISRDPKFVSGWSALFEEGYVTDATGAILIAVLFFILPCERPQIFCLRGHDGGTPLPRSYTPLLTWKTAQNKLPWGIIILLGGGFALAKACKYSGLSLWVGYKLSGFGDLDPWILNLIICTAVAMATEVTSNTATATLLMPIMAELAIRIGVNPLYLCSSTALATSFAFMMPVATPPNAIVFSHGHLTIPDMAKPGFLMNLTAVLCLTLAVNTWGASLLNFDTLPASMVNATQVATP</sequence>
<keyword evidence="10" id="KW-1185">Reference proteome</keyword>
<evidence type="ECO:0000256" key="6">
    <source>
        <dbReference type="ARBA" id="ARBA00023136"/>
    </source>
</evidence>
<feature type="transmembrane region" description="Helical" evidence="8">
    <location>
        <begin position="65"/>
        <end position="89"/>
    </location>
</feature>
<feature type="transmembrane region" description="Helical" evidence="8">
    <location>
        <begin position="109"/>
        <end position="127"/>
    </location>
</feature>
<feature type="transmembrane region" description="Helical" evidence="8">
    <location>
        <begin position="353"/>
        <end position="380"/>
    </location>
</feature>
<evidence type="ECO:0000256" key="3">
    <source>
        <dbReference type="ARBA" id="ARBA00022448"/>
    </source>
</evidence>
<evidence type="ECO:0000256" key="2">
    <source>
        <dbReference type="ARBA" id="ARBA00006772"/>
    </source>
</evidence>
<dbReference type="PANTHER" id="PTHR10283:SF82">
    <property type="entry name" value="SOLUTE CARRIER FAMILY 13 MEMBER 2"/>
    <property type="match status" value="1"/>
</dbReference>
<dbReference type="EMBL" id="JACVVK020000157">
    <property type="protein sequence ID" value="KAK7487969.1"/>
    <property type="molecule type" value="Genomic_DNA"/>
</dbReference>
<dbReference type="Proteomes" id="UP001519460">
    <property type="component" value="Unassembled WGS sequence"/>
</dbReference>
<evidence type="ECO:0000256" key="1">
    <source>
        <dbReference type="ARBA" id="ARBA00004141"/>
    </source>
</evidence>
<comment type="subcellular location">
    <subcellularLocation>
        <location evidence="1">Membrane</location>
        <topology evidence="1">Multi-pass membrane protein</topology>
    </subcellularLocation>
</comment>
<comment type="similarity">
    <text evidence="2">Belongs to the SLC13A/DASS transporter (TC 2.A.47) family. NADC subfamily.</text>
</comment>
<organism evidence="9 10">
    <name type="scientific">Batillaria attramentaria</name>
    <dbReference type="NCBI Taxonomy" id="370345"/>
    <lineage>
        <taxon>Eukaryota</taxon>
        <taxon>Metazoa</taxon>
        <taxon>Spiralia</taxon>
        <taxon>Lophotrochozoa</taxon>
        <taxon>Mollusca</taxon>
        <taxon>Gastropoda</taxon>
        <taxon>Caenogastropoda</taxon>
        <taxon>Sorbeoconcha</taxon>
        <taxon>Cerithioidea</taxon>
        <taxon>Batillariidae</taxon>
        <taxon>Batillaria</taxon>
    </lineage>
</organism>
<evidence type="ECO:0000256" key="5">
    <source>
        <dbReference type="ARBA" id="ARBA00022989"/>
    </source>
</evidence>
<keyword evidence="3" id="KW-0813">Transport</keyword>
<dbReference type="PROSITE" id="PS01271">
    <property type="entry name" value="NA_SULFATE"/>
    <property type="match status" value="1"/>
</dbReference>
<protein>
    <submittedName>
        <fullName evidence="9">Uncharacterized protein</fullName>
    </submittedName>
</protein>
<feature type="transmembrane region" description="Helical" evidence="8">
    <location>
        <begin position="409"/>
        <end position="428"/>
    </location>
</feature>
<gene>
    <name evidence="9" type="ORF">BaRGS_00020870</name>
</gene>
<dbReference type="CDD" id="cd01115">
    <property type="entry name" value="SLC13_permease"/>
    <property type="match status" value="1"/>
</dbReference>
<dbReference type="Pfam" id="PF00939">
    <property type="entry name" value="Na_sulph_symp"/>
    <property type="match status" value="1"/>
</dbReference>
<dbReference type="InterPro" id="IPR001898">
    <property type="entry name" value="SLC13A/DASS"/>
</dbReference>
<dbReference type="AlphaFoldDB" id="A0ABD0KLI0"/>
<feature type="region of interest" description="Disordered" evidence="7">
    <location>
        <begin position="264"/>
        <end position="293"/>
    </location>
</feature>
<dbReference type="InterPro" id="IPR031312">
    <property type="entry name" value="Na/sul_symport_CS"/>
</dbReference>
<feature type="non-terminal residue" evidence="9">
    <location>
        <position position="1"/>
    </location>
</feature>
<evidence type="ECO:0000256" key="7">
    <source>
        <dbReference type="SAM" id="MobiDB-lite"/>
    </source>
</evidence>
<feature type="transmembrane region" description="Helical" evidence="8">
    <location>
        <begin position="540"/>
        <end position="568"/>
    </location>
</feature>
<proteinExistence type="inferred from homology"/>
<evidence type="ECO:0000256" key="4">
    <source>
        <dbReference type="ARBA" id="ARBA00022692"/>
    </source>
</evidence>
<keyword evidence="5 8" id="KW-1133">Transmembrane helix</keyword>
<feature type="compositionally biased region" description="Basic and acidic residues" evidence="7">
    <location>
        <begin position="282"/>
        <end position="293"/>
    </location>
</feature>
<dbReference type="PANTHER" id="PTHR10283">
    <property type="entry name" value="SOLUTE CARRIER FAMILY 13 MEMBER"/>
    <property type="match status" value="1"/>
</dbReference>
<feature type="transmembrane region" description="Helical" evidence="8">
    <location>
        <begin position="580"/>
        <end position="600"/>
    </location>
</feature>
<feature type="transmembrane region" description="Helical" evidence="8">
    <location>
        <begin position="623"/>
        <end position="645"/>
    </location>
</feature>
<evidence type="ECO:0000313" key="9">
    <source>
        <dbReference type="EMBL" id="KAK7487969.1"/>
    </source>
</evidence>
<evidence type="ECO:0000256" key="8">
    <source>
        <dbReference type="SAM" id="Phobius"/>
    </source>
</evidence>
<evidence type="ECO:0000313" key="10">
    <source>
        <dbReference type="Proteomes" id="UP001519460"/>
    </source>
</evidence>
<reference evidence="9 10" key="1">
    <citation type="journal article" date="2023" name="Sci. Data">
        <title>Genome assembly of the Korean intertidal mud-creeper Batillaria attramentaria.</title>
        <authorList>
            <person name="Patra A.K."/>
            <person name="Ho P.T."/>
            <person name="Jun S."/>
            <person name="Lee S.J."/>
            <person name="Kim Y."/>
            <person name="Won Y.J."/>
        </authorList>
    </citation>
    <scope>NUCLEOTIDE SEQUENCE [LARGE SCALE GENOMIC DNA]</scope>
    <source>
        <strain evidence="9">Wonlab-2016</strain>
    </source>
</reference>
<dbReference type="GO" id="GO:0016020">
    <property type="term" value="C:membrane"/>
    <property type="evidence" value="ECO:0007669"/>
    <property type="project" value="UniProtKB-SubCell"/>
</dbReference>
<feature type="transmembrane region" description="Helical" evidence="8">
    <location>
        <begin position="448"/>
        <end position="465"/>
    </location>
</feature>